<dbReference type="InterPro" id="IPR001736">
    <property type="entry name" value="PLipase_D/transphosphatidylase"/>
</dbReference>
<evidence type="ECO:0000313" key="12">
    <source>
        <dbReference type="EMBL" id="KAJ3255148.1"/>
    </source>
</evidence>
<evidence type="ECO:0000259" key="11">
    <source>
        <dbReference type="PROSITE" id="PS50035"/>
    </source>
</evidence>
<evidence type="ECO:0000256" key="3">
    <source>
        <dbReference type="ARBA" id="ARBA00012027"/>
    </source>
</evidence>
<dbReference type="GO" id="GO:0009395">
    <property type="term" value="P:phospholipid catabolic process"/>
    <property type="evidence" value="ECO:0007669"/>
    <property type="project" value="TreeGrafter"/>
</dbReference>
<dbReference type="EMBL" id="JADGKB010000071">
    <property type="protein sequence ID" value="KAJ3255148.1"/>
    <property type="molecule type" value="Genomic_DNA"/>
</dbReference>
<dbReference type="InterPro" id="IPR025202">
    <property type="entry name" value="PLD-like_dom"/>
</dbReference>
<evidence type="ECO:0000256" key="7">
    <source>
        <dbReference type="ARBA" id="ARBA00023098"/>
    </source>
</evidence>
<evidence type="ECO:0000256" key="2">
    <source>
        <dbReference type="ARBA" id="ARBA00008664"/>
    </source>
</evidence>
<dbReference type="PROSITE" id="PS50035">
    <property type="entry name" value="PLD"/>
    <property type="match status" value="2"/>
</dbReference>
<sequence length="669" mass="77666">MNPKVTFINQEKLDELSFRVQNTLGVGEEGRKDKIHEEIAKKNPHGSFAPQRTQGNVKWYVDGKDYLYAISEALLSAKSEIYIEDWWLSPELYLRRPPAENEDYRLDRILQRKADEGVKIFVVVYEEVPEALTLNSEHTKKSLEALHPTNIVVERHPDHAHVLESTEFWAHHEKICIVDRHMAFIGGLDLCYGRWDTANHDLADAIPVPYFYGQDYSNPRIKDFENVQDFQKTLIDRNTLTRMPWHDISIGIIGEPVADIVAHFTERWNFIRDVKYQHEEDHKLLTLPKLEFGNFPHFKMHCQVLRSSAEWSHGIPTEHSIQNAYIEQIQNSEHFIYIENQFFITCNVDDPEYKIKNLVGKALVERIIRAHKENKPFQVIVAMPLIPAFPAELSTKDAESARLIMAWQYDSICRGGKSIYDLLRKENIDPRQYINFYSLRTHGKIQSCTDPLRSHVTELLYIHTKLMIVDDRSVIIGSANLNDRSQCGNRDSEIAMLIQDSNMINSTMNGQHYKVSKFATTLRRHIFQEHLGLFRNEKNTRLVVANMQLPNVENEYHFGDHNDLAVVDPLSHAFKSKWTETAKTNTLFYRKVFHTVPDDTLTTWDEYNAFFDKTPENYGHVHSSVDLQTVEREIANVKGHLVEFPINFLSGVDLMSESLSTKLAMNLFT</sequence>
<dbReference type="Proteomes" id="UP001210925">
    <property type="component" value="Unassembled WGS sequence"/>
</dbReference>
<dbReference type="AlphaFoldDB" id="A0AAD5UDK1"/>
<feature type="domain" description="PLD phosphodiesterase" evidence="11">
    <location>
        <begin position="167"/>
        <end position="194"/>
    </location>
</feature>
<dbReference type="GO" id="GO:0035556">
    <property type="term" value="P:intracellular signal transduction"/>
    <property type="evidence" value="ECO:0007669"/>
    <property type="project" value="InterPro"/>
</dbReference>
<comment type="similarity">
    <text evidence="2">Belongs to the phospholipase D family.</text>
</comment>
<feature type="domain" description="PLD phosphodiesterase" evidence="11">
    <location>
        <begin position="458"/>
        <end position="485"/>
    </location>
</feature>
<dbReference type="PANTHER" id="PTHR18896:SF186">
    <property type="entry name" value="PHOSPHOLIPASE D"/>
    <property type="match status" value="1"/>
</dbReference>
<evidence type="ECO:0000256" key="9">
    <source>
        <dbReference type="ARBA" id="ARBA00074658"/>
    </source>
</evidence>
<dbReference type="PANTHER" id="PTHR18896">
    <property type="entry name" value="PHOSPHOLIPASE D"/>
    <property type="match status" value="1"/>
</dbReference>
<dbReference type="InterPro" id="IPR015679">
    <property type="entry name" value="PLipase_D_fam"/>
</dbReference>
<dbReference type="FunFam" id="3.30.870.10:FF:000011">
    <property type="entry name" value="Phospholipase"/>
    <property type="match status" value="1"/>
</dbReference>
<proteinExistence type="inferred from homology"/>
<keyword evidence="7" id="KW-0443">Lipid metabolism</keyword>
<keyword evidence="4" id="KW-0677">Repeat</keyword>
<dbReference type="Pfam" id="PF13091">
    <property type="entry name" value="PLDc_2"/>
    <property type="match status" value="1"/>
</dbReference>
<keyword evidence="6" id="KW-0442">Lipid degradation</keyword>
<dbReference type="SUPFAM" id="SSF56024">
    <property type="entry name" value="Phospholipase D/nuclease"/>
    <property type="match status" value="2"/>
</dbReference>
<dbReference type="Pfam" id="PF00614">
    <property type="entry name" value="PLDc"/>
    <property type="match status" value="1"/>
</dbReference>
<dbReference type="GO" id="GO:0006654">
    <property type="term" value="P:phosphatidic acid biosynthetic process"/>
    <property type="evidence" value="ECO:0007669"/>
    <property type="project" value="InterPro"/>
</dbReference>
<keyword evidence="5" id="KW-0378">Hydrolase</keyword>
<reference evidence="12" key="1">
    <citation type="submission" date="2020-05" db="EMBL/GenBank/DDBJ databases">
        <title>Phylogenomic resolution of chytrid fungi.</title>
        <authorList>
            <person name="Stajich J.E."/>
            <person name="Amses K."/>
            <person name="Simmons R."/>
            <person name="Seto K."/>
            <person name="Myers J."/>
            <person name="Bonds A."/>
            <person name="Quandt C.A."/>
            <person name="Barry K."/>
            <person name="Liu P."/>
            <person name="Grigoriev I."/>
            <person name="Longcore J.E."/>
            <person name="James T.Y."/>
        </authorList>
    </citation>
    <scope>NUCLEOTIDE SEQUENCE</scope>
    <source>
        <strain evidence="12">PLAUS21</strain>
    </source>
</reference>
<evidence type="ECO:0000256" key="5">
    <source>
        <dbReference type="ARBA" id="ARBA00022801"/>
    </source>
</evidence>
<organism evidence="12 13">
    <name type="scientific">Boothiomyces macroporosus</name>
    <dbReference type="NCBI Taxonomy" id="261099"/>
    <lineage>
        <taxon>Eukaryota</taxon>
        <taxon>Fungi</taxon>
        <taxon>Fungi incertae sedis</taxon>
        <taxon>Chytridiomycota</taxon>
        <taxon>Chytridiomycota incertae sedis</taxon>
        <taxon>Chytridiomycetes</taxon>
        <taxon>Rhizophydiales</taxon>
        <taxon>Terramycetaceae</taxon>
        <taxon>Boothiomyces</taxon>
    </lineage>
</organism>
<comment type="caution">
    <text evidence="12">The sequence shown here is derived from an EMBL/GenBank/DDBJ whole genome shotgun (WGS) entry which is preliminary data.</text>
</comment>
<dbReference type="EC" id="3.1.4.4" evidence="3"/>
<dbReference type="PIRSF" id="PIRSF009376">
    <property type="entry name" value="Phospholipase_D_euk"/>
    <property type="match status" value="1"/>
</dbReference>
<evidence type="ECO:0000313" key="13">
    <source>
        <dbReference type="Proteomes" id="UP001210925"/>
    </source>
</evidence>
<accession>A0AAD5UDK1</accession>
<protein>
    <recommendedName>
        <fullName evidence="9">Phospholipase D1</fullName>
        <ecNumber evidence="3">3.1.4.4</ecNumber>
    </recommendedName>
    <alternativeName>
        <fullName evidence="8">Choline phosphatase 1</fullName>
    </alternativeName>
    <alternativeName>
        <fullName evidence="10">Phosphatidylcholine-hydrolyzing phospholipase D1</fullName>
    </alternativeName>
</protein>
<dbReference type="GO" id="GO:0004630">
    <property type="term" value="F:phospholipase D activity"/>
    <property type="evidence" value="ECO:0007669"/>
    <property type="project" value="UniProtKB-EC"/>
</dbReference>
<evidence type="ECO:0000256" key="1">
    <source>
        <dbReference type="ARBA" id="ARBA00000798"/>
    </source>
</evidence>
<dbReference type="Gene3D" id="3.30.870.10">
    <property type="entry name" value="Endonuclease Chain A"/>
    <property type="match status" value="2"/>
</dbReference>
<comment type="catalytic activity">
    <reaction evidence="1">
        <text>a 1,2-diacyl-sn-glycero-3-phosphocholine + H2O = a 1,2-diacyl-sn-glycero-3-phosphate + choline + H(+)</text>
        <dbReference type="Rhea" id="RHEA:14445"/>
        <dbReference type="ChEBI" id="CHEBI:15354"/>
        <dbReference type="ChEBI" id="CHEBI:15377"/>
        <dbReference type="ChEBI" id="CHEBI:15378"/>
        <dbReference type="ChEBI" id="CHEBI:57643"/>
        <dbReference type="ChEBI" id="CHEBI:58608"/>
        <dbReference type="EC" id="3.1.4.4"/>
    </reaction>
</comment>
<evidence type="ECO:0000256" key="6">
    <source>
        <dbReference type="ARBA" id="ARBA00022963"/>
    </source>
</evidence>
<dbReference type="CDD" id="cd09141">
    <property type="entry name" value="PLDc_vPLD1_2_yPLD_like_2"/>
    <property type="match status" value="1"/>
</dbReference>
<evidence type="ECO:0000256" key="8">
    <source>
        <dbReference type="ARBA" id="ARBA00042228"/>
    </source>
</evidence>
<gene>
    <name evidence="12" type="ORF">HK103_006611</name>
</gene>
<dbReference type="SMART" id="SM00155">
    <property type="entry name" value="PLDc"/>
    <property type="match status" value="2"/>
</dbReference>
<keyword evidence="13" id="KW-1185">Reference proteome</keyword>
<dbReference type="CDD" id="cd09138">
    <property type="entry name" value="PLDc_vPLD1_2_yPLD_like_1"/>
    <property type="match status" value="1"/>
</dbReference>
<dbReference type="InterPro" id="IPR016555">
    <property type="entry name" value="PLipase_D_euk"/>
</dbReference>
<name>A0AAD5UDK1_9FUNG</name>
<evidence type="ECO:0000256" key="4">
    <source>
        <dbReference type="ARBA" id="ARBA00022737"/>
    </source>
</evidence>
<evidence type="ECO:0000256" key="10">
    <source>
        <dbReference type="ARBA" id="ARBA00079280"/>
    </source>
</evidence>